<dbReference type="AlphaFoldDB" id="A0A915J7D6"/>
<dbReference type="WBParaSite" id="nRc.2.0.1.t21658-RA">
    <property type="protein sequence ID" value="nRc.2.0.1.t21658-RA"/>
    <property type="gene ID" value="nRc.2.0.1.g21658"/>
</dbReference>
<evidence type="ECO:0000313" key="2">
    <source>
        <dbReference type="WBParaSite" id="nRc.2.0.1.t21658-RA"/>
    </source>
</evidence>
<dbReference type="Proteomes" id="UP000887565">
    <property type="component" value="Unplaced"/>
</dbReference>
<name>A0A915J7D6_ROMCU</name>
<sequence length="164" mass="19093">MLTSDFWATEYLRTLSRQSTSGDISNSGDENSSSKDGIKRLIKARLTSAIMRRKSCQDESLFYRPLLENPMCEKKFDQDGGQERTKEKFTEFSIIFYQLWKEEASRFLENLINSPFADVEIDNLIDEILSSFDLDFLKKVSFDELNLTDADCQQLDYLIDFGYI</sequence>
<reference evidence="2" key="1">
    <citation type="submission" date="2022-11" db="UniProtKB">
        <authorList>
            <consortium name="WormBaseParasite"/>
        </authorList>
    </citation>
    <scope>IDENTIFICATION</scope>
</reference>
<keyword evidence="1" id="KW-1185">Reference proteome</keyword>
<evidence type="ECO:0000313" key="1">
    <source>
        <dbReference type="Proteomes" id="UP000887565"/>
    </source>
</evidence>
<organism evidence="1 2">
    <name type="scientific">Romanomermis culicivorax</name>
    <name type="common">Nematode worm</name>
    <dbReference type="NCBI Taxonomy" id="13658"/>
    <lineage>
        <taxon>Eukaryota</taxon>
        <taxon>Metazoa</taxon>
        <taxon>Ecdysozoa</taxon>
        <taxon>Nematoda</taxon>
        <taxon>Enoplea</taxon>
        <taxon>Dorylaimia</taxon>
        <taxon>Mermithida</taxon>
        <taxon>Mermithoidea</taxon>
        <taxon>Mermithidae</taxon>
        <taxon>Romanomermis</taxon>
    </lineage>
</organism>
<protein>
    <submittedName>
        <fullName evidence="2">Uncharacterized protein</fullName>
    </submittedName>
</protein>
<proteinExistence type="predicted"/>
<accession>A0A915J7D6</accession>